<feature type="domain" description="Trypsin-co-occurring" evidence="1">
    <location>
        <begin position="7"/>
        <end position="104"/>
    </location>
</feature>
<keyword evidence="3" id="KW-1185">Reference proteome</keyword>
<dbReference type="InterPro" id="IPR045794">
    <property type="entry name" value="Trypco1"/>
</dbReference>
<evidence type="ECO:0000313" key="2">
    <source>
        <dbReference type="EMBL" id="PKT74592.1"/>
    </source>
</evidence>
<dbReference type="RefSeq" id="WP_103547743.1">
    <property type="nucleotide sequence ID" value="NZ_JBHJSK010000006.1"/>
</dbReference>
<dbReference type="Pfam" id="PF19493">
    <property type="entry name" value="Trypco1"/>
    <property type="match status" value="1"/>
</dbReference>
<dbReference type="NCBIfam" id="NF041216">
    <property type="entry name" value="CU044_2847_fam"/>
    <property type="match status" value="1"/>
</dbReference>
<evidence type="ECO:0000313" key="3">
    <source>
        <dbReference type="Proteomes" id="UP000236178"/>
    </source>
</evidence>
<dbReference type="OrthoDB" id="4828173at2"/>
<gene>
    <name evidence="2" type="ORF">CW362_03010</name>
</gene>
<reference evidence="2 3" key="1">
    <citation type="submission" date="2017-12" db="EMBL/GenBank/DDBJ databases">
        <title>Streptomyces populusis sp. nov., a novel endophytic actinobacterium isolated from stems of Populus adenopoda Maxim.</title>
        <authorList>
            <person name="Wang Z."/>
        </authorList>
    </citation>
    <scope>NUCLEOTIDE SEQUENCE [LARGE SCALE GENOMIC DNA]</scope>
    <source>
        <strain evidence="2 3">A249</strain>
    </source>
</reference>
<organism evidence="2 3">
    <name type="scientific">Streptomyces populi</name>
    <dbReference type="NCBI Taxonomy" id="2058924"/>
    <lineage>
        <taxon>Bacteria</taxon>
        <taxon>Bacillati</taxon>
        <taxon>Actinomycetota</taxon>
        <taxon>Actinomycetes</taxon>
        <taxon>Kitasatosporales</taxon>
        <taxon>Streptomycetaceae</taxon>
        <taxon>Streptomyces</taxon>
    </lineage>
</organism>
<sequence length="117" mass="12216">MTSLTRIPLDGGGVLLVERPAAAAGDGPVKAGRIGDAVRELPMTLQGALEPITEAAHATLEQLRKARPDVITVRFGVELGAQAGAVITRTEANCHLTVTVTWKRDGVEPPPPTESTS</sequence>
<dbReference type="EMBL" id="PJOS01000003">
    <property type="protein sequence ID" value="PKT74592.1"/>
    <property type="molecule type" value="Genomic_DNA"/>
</dbReference>
<dbReference type="AlphaFoldDB" id="A0A2I0SXE1"/>
<proteinExistence type="predicted"/>
<dbReference type="Proteomes" id="UP000236178">
    <property type="component" value="Unassembled WGS sequence"/>
</dbReference>
<evidence type="ECO:0000259" key="1">
    <source>
        <dbReference type="Pfam" id="PF19493"/>
    </source>
</evidence>
<accession>A0A2I0SXE1</accession>
<protein>
    <recommendedName>
        <fullName evidence="1">Trypsin-co-occurring domain-containing protein</fullName>
    </recommendedName>
</protein>
<comment type="caution">
    <text evidence="2">The sequence shown here is derived from an EMBL/GenBank/DDBJ whole genome shotgun (WGS) entry which is preliminary data.</text>
</comment>
<name>A0A2I0SXE1_9ACTN</name>